<evidence type="ECO:0000313" key="3">
    <source>
        <dbReference type="Proteomes" id="UP000187609"/>
    </source>
</evidence>
<evidence type="ECO:0000313" key="2">
    <source>
        <dbReference type="EMBL" id="OIT05966.1"/>
    </source>
</evidence>
<feature type="region of interest" description="Disordered" evidence="1">
    <location>
        <begin position="44"/>
        <end position="71"/>
    </location>
</feature>
<accession>A0A1J6IM91</accession>
<dbReference type="AlphaFoldDB" id="A0A1J6IM91"/>
<protein>
    <submittedName>
        <fullName evidence="2">Uncharacterized protein</fullName>
    </submittedName>
</protein>
<gene>
    <name evidence="2" type="ORF">A4A49_06996</name>
</gene>
<organism evidence="2 3">
    <name type="scientific">Nicotiana attenuata</name>
    <name type="common">Coyote tobacco</name>
    <dbReference type="NCBI Taxonomy" id="49451"/>
    <lineage>
        <taxon>Eukaryota</taxon>
        <taxon>Viridiplantae</taxon>
        <taxon>Streptophyta</taxon>
        <taxon>Embryophyta</taxon>
        <taxon>Tracheophyta</taxon>
        <taxon>Spermatophyta</taxon>
        <taxon>Magnoliopsida</taxon>
        <taxon>eudicotyledons</taxon>
        <taxon>Gunneridae</taxon>
        <taxon>Pentapetalae</taxon>
        <taxon>asterids</taxon>
        <taxon>lamiids</taxon>
        <taxon>Solanales</taxon>
        <taxon>Solanaceae</taxon>
        <taxon>Nicotianoideae</taxon>
        <taxon>Nicotianeae</taxon>
        <taxon>Nicotiana</taxon>
    </lineage>
</organism>
<keyword evidence="3" id="KW-1185">Reference proteome</keyword>
<dbReference type="Gramene" id="OIT05966">
    <property type="protein sequence ID" value="OIT05966"/>
    <property type="gene ID" value="A4A49_06996"/>
</dbReference>
<comment type="caution">
    <text evidence="2">The sequence shown here is derived from an EMBL/GenBank/DDBJ whole genome shotgun (WGS) entry which is preliminary data.</text>
</comment>
<evidence type="ECO:0000256" key="1">
    <source>
        <dbReference type="SAM" id="MobiDB-lite"/>
    </source>
</evidence>
<reference evidence="2" key="1">
    <citation type="submission" date="2016-11" db="EMBL/GenBank/DDBJ databases">
        <title>The genome of Nicotiana attenuata.</title>
        <authorList>
            <person name="Xu S."/>
            <person name="Brockmoeller T."/>
            <person name="Gaquerel E."/>
            <person name="Navarro A."/>
            <person name="Kuhl H."/>
            <person name="Gase K."/>
            <person name="Ling Z."/>
            <person name="Zhou W."/>
            <person name="Kreitzer C."/>
            <person name="Stanke M."/>
            <person name="Tang H."/>
            <person name="Lyons E."/>
            <person name="Pandey P."/>
            <person name="Pandey S.P."/>
            <person name="Timmermann B."/>
            <person name="Baldwin I.T."/>
        </authorList>
    </citation>
    <scope>NUCLEOTIDE SEQUENCE [LARGE SCALE GENOMIC DNA]</scope>
    <source>
        <strain evidence="2">UT</strain>
    </source>
</reference>
<proteinExistence type="predicted"/>
<name>A0A1J6IM91_NICAT</name>
<sequence length="174" mass="19210">MYPTSTFLALLQWPASTGIPKNVAPGSTTDGLSSATTDTASITTTSHATIGHRRRRSCQSASPQHIYGDTEPEQPLTLTMHENIERRFLILAPPTLETISLNIRLDPYSVDQKYVTLLIPTMHPQPPLQEAIGKNHQLTMTLEMALAPGGRSSPTTNRSMKNMLWNYRGANNQI</sequence>
<dbReference type="Proteomes" id="UP000187609">
    <property type="component" value="Unassembled WGS sequence"/>
</dbReference>
<dbReference type="EMBL" id="MJEQ01037184">
    <property type="protein sequence ID" value="OIT05966.1"/>
    <property type="molecule type" value="Genomic_DNA"/>
</dbReference>